<evidence type="ECO:0000256" key="4">
    <source>
        <dbReference type="ARBA" id="ARBA00022801"/>
    </source>
</evidence>
<evidence type="ECO:0000256" key="3">
    <source>
        <dbReference type="ARBA" id="ARBA00022729"/>
    </source>
</evidence>
<dbReference type="InterPro" id="IPR038765">
    <property type="entry name" value="Papain-like_cys_pep_sf"/>
</dbReference>
<evidence type="ECO:0000256" key="6">
    <source>
        <dbReference type="SAM" id="Coils"/>
    </source>
</evidence>
<keyword evidence="11" id="KW-1185">Reference proteome</keyword>
<dbReference type="EMBL" id="JBJIAA010000023">
    <property type="protein sequence ID" value="MFL0252986.1"/>
    <property type="molecule type" value="Genomic_DNA"/>
</dbReference>
<proteinExistence type="inferred from homology"/>
<accession>A0ABW8TL56</accession>
<gene>
    <name evidence="10" type="ORF">ACJDT4_21490</name>
</gene>
<evidence type="ECO:0000313" key="10">
    <source>
        <dbReference type="EMBL" id="MFL0252986.1"/>
    </source>
</evidence>
<dbReference type="Pfam" id="PF24568">
    <property type="entry name" value="CC_PcsB"/>
    <property type="match status" value="1"/>
</dbReference>
<feature type="chain" id="PRO_5045577856" evidence="8">
    <location>
        <begin position="25"/>
        <end position="365"/>
    </location>
</feature>
<dbReference type="Proteomes" id="UP001623592">
    <property type="component" value="Unassembled WGS sequence"/>
</dbReference>
<reference evidence="10 11" key="1">
    <citation type="submission" date="2024-11" db="EMBL/GenBank/DDBJ databases">
        <authorList>
            <person name="Heng Y.C."/>
            <person name="Lim A.C.H."/>
            <person name="Lee J.K.Y."/>
            <person name="Kittelmann S."/>
        </authorList>
    </citation>
    <scope>NUCLEOTIDE SEQUENCE [LARGE SCALE GENOMIC DNA]</scope>
    <source>
        <strain evidence="10 11">WILCCON 0114</strain>
    </source>
</reference>
<name>A0ABW8TL56_9CLOT</name>
<dbReference type="RefSeq" id="WP_406789645.1">
    <property type="nucleotide sequence ID" value="NZ_JBJIAA010000023.1"/>
</dbReference>
<keyword evidence="4" id="KW-0378">Hydrolase</keyword>
<feature type="domain" description="NlpC/P60" evidence="9">
    <location>
        <begin position="250"/>
        <end position="365"/>
    </location>
</feature>
<sequence length="365" mass="40033">MHKRVLSIILATSIVFTVGSSALAAPTQGQLDQSKTNLTQSQQKVQDLDTQMQKVDHDIETILREKAGIDSKIDKAQASINIVNKSIKESQNKINNEQEVYGQRIRTMYMNGKNQSYINIVLGSKSFSDLISNIETVQKISDYDKNLMDNLNSEKSRIEKQKDKLASEKASLVALQSQDQKKLQDANSKKSQVLALENKAKAEMQKNKAYYDQLQAQSNQEKARLLSMNTSASTSSSSPSHDRGQHVVPAGSYSGVVGIAAQFVNRTPYVWGGTTPSGFDCSGLVMYCYAQVGVSLPHYTGEQVKYGSTVSANNLQPGDLLFFGSVSDPYHVAIYAGGGQMIEAPRAGEDVHITPVRPFSIAKRI</sequence>
<protein>
    <submittedName>
        <fullName evidence="10">NlpC/P60 family protein</fullName>
    </submittedName>
</protein>
<dbReference type="InterPro" id="IPR051202">
    <property type="entry name" value="Peptidase_C40"/>
</dbReference>
<evidence type="ECO:0000256" key="2">
    <source>
        <dbReference type="ARBA" id="ARBA00022670"/>
    </source>
</evidence>
<evidence type="ECO:0000256" key="5">
    <source>
        <dbReference type="ARBA" id="ARBA00022807"/>
    </source>
</evidence>
<feature type="region of interest" description="Disordered" evidence="7">
    <location>
        <begin position="222"/>
        <end position="246"/>
    </location>
</feature>
<evidence type="ECO:0000313" key="11">
    <source>
        <dbReference type="Proteomes" id="UP001623592"/>
    </source>
</evidence>
<feature type="signal peptide" evidence="8">
    <location>
        <begin position="1"/>
        <end position="24"/>
    </location>
</feature>
<evidence type="ECO:0000256" key="8">
    <source>
        <dbReference type="SAM" id="SignalP"/>
    </source>
</evidence>
<dbReference type="Pfam" id="PF00877">
    <property type="entry name" value="NLPC_P60"/>
    <property type="match status" value="1"/>
</dbReference>
<comment type="caution">
    <text evidence="10">The sequence shown here is derived from an EMBL/GenBank/DDBJ whole genome shotgun (WGS) entry which is preliminary data.</text>
</comment>
<evidence type="ECO:0000256" key="7">
    <source>
        <dbReference type="SAM" id="MobiDB-lite"/>
    </source>
</evidence>
<organism evidence="10 11">
    <name type="scientific">Clostridium neuense</name>
    <dbReference type="NCBI Taxonomy" id="1728934"/>
    <lineage>
        <taxon>Bacteria</taxon>
        <taxon>Bacillati</taxon>
        <taxon>Bacillota</taxon>
        <taxon>Clostridia</taxon>
        <taxon>Eubacteriales</taxon>
        <taxon>Clostridiaceae</taxon>
        <taxon>Clostridium</taxon>
    </lineage>
</organism>
<keyword evidence="3 8" id="KW-0732">Signal</keyword>
<dbReference type="Gene3D" id="6.10.250.3150">
    <property type="match status" value="1"/>
</dbReference>
<feature type="coiled-coil region" evidence="6">
    <location>
        <begin position="31"/>
        <end position="93"/>
    </location>
</feature>
<dbReference type="Gene3D" id="3.90.1720.10">
    <property type="entry name" value="endopeptidase domain like (from Nostoc punctiforme)"/>
    <property type="match status" value="1"/>
</dbReference>
<feature type="compositionally biased region" description="Low complexity" evidence="7">
    <location>
        <begin position="227"/>
        <end position="239"/>
    </location>
</feature>
<evidence type="ECO:0000259" key="9">
    <source>
        <dbReference type="PROSITE" id="PS51935"/>
    </source>
</evidence>
<dbReference type="SUPFAM" id="SSF54001">
    <property type="entry name" value="Cysteine proteinases"/>
    <property type="match status" value="1"/>
</dbReference>
<keyword evidence="5" id="KW-0788">Thiol protease</keyword>
<dbReference type="PANTHER" id="PTHR47053">
    <property type="entry name" value="MUREIN DD-ENDOPEPTIDASE MEPH-RELATED"/>
    <property type="match status" value="1"/>
</dbReference>
<dbReference type="InterPro" id="IPR000064">
    <property type="entry name" value="NLP_P60_dom"/>
</dbReference>
<keyword evidence="2" id="KW-0645">Protease</keyword>
<dbReference type="PANTHER" id="PTHR47053:SF1">
    <property type="entry name" value="MUREIN DD-ENDOPEPTIDASE MEPH-RELATED"/>
    <property type="match status" value="1"/>
</dbReference>
<evidence type="ECO:0000256" key="1">
    <source>
        <dbReference type="ARBA" id="ARBA00007074"/>
    </source>
</evidence>
<comment type="similarity">
    <text evidence="1">Belongs to the peptidase C40 family.</text>
</comment>
<feature type="coiled-coil region" evidence="6">
    <location>
        <begin position="148"/>
        <end position="178"/>
    </location>
</feature>
<dbReference type="InterPro" id="IPR057309">
    <property type="entry name" value="PcsB_CC"/>
</dbReference>
<dbReference type="PROSITE" id="PS51935">
    <property type="entry name" value="NLPC_P60"/>
    <property type="match status" value="1"/>
</dbReference>
<keyword evidence="6" id="KW-0175">Coiled coil</keyword>